<name>A0A7X5VEY2_9ACTN</name>
<evidence type="ECO:0000259" key="1">
    <source>
        <dbReference type="PROSITE" id="PS51819"/>
    </source>
</evidence>
<dbReference type="Gene3D" id="3.10.180.10">
    <property type="entry name" value="2,3-Dihydroxybiphenyl 1,2-Dioxygenase, domain 1"/>
    <property type="match status" value="1"/>
</dbReference>
<organism evidence="2 3">
    <name type="scientific">Kribbella shirazensis</name>
    <dbReference type="NCBI Taxonomy" id="1105143"/>
    <lineage>
        <taxon>Bacteria</taxon>
        <taxon>Bacillati</taxon>
        <taxon>Actinomycetota</taxon>
        <taxon>Actinomycetes</taxon>
        <taxon>Propionibacteriales</taxon>
        <taxon>Kribbellaceae</taxon>
        <taxon>Kribbella</taxon>
    </lineage>
</organism>
<dbReference type="SUPFAM" id="SSF54593">
    <property type="entry name" value="Glyoxalase/Bleomycin resistance protein/Dihydroxybiphenyl dioxygenase"/>
    <property type="match status" value="1"/>
</dbReference>
<feature type="domain" description="VOC" evidence="1">
    <location>
        <begin position="7"/>
        <end position="118"/>
    </location>
</feature>
<dbReference type="PROSITE" id="PS51819">
    <property type="entry name" value="VOC"/>
    <property type="match status" value="1"/>
</dbReference>
<dbReference type="Proteomes" id="UP000555407">
    <property type="component" value="Unassembled WGS sequence"/>
</dbReference>
<gene>
    <name evidence="2" type="ORF">BJY22_004795</name>
</gene>
<dbReference type="InterPro" id="IPR004360">
    <property type="entry name" value="Glyas_Fos-R_dOase_dom"/>
</dbReference>
<keyword evidence="2" id="KW-0456">Lyase</keyword>
<protein>
    <submittedName>
        <fullName evidence="2">Catechol 2,3-dioxygenase-like lactoylglutathione lyase family enzyme</fullName>
    </submittedName>
</protein>
<dbReference type="EMBL" id="JAASRO010000001">
    <property type="protein sequence ID" value="NIK59078.1"/>
    <property type="molecule type" value="Genomic_DNA"/>
</dbReference>
<proteinExistence type="predicted"/>
<dbReference type="InterPro" id="IPR029068">
    <property type="entry name" value="Glyas_Bleomycin-R_OHBP_Dase"/>
</dbReference>
<keyword evidence="2" id="KW-0560">Oxidoreductase</keyword>
<dbReference type="GO" id="GO:0051213">
    <property type="term" value="F:dioxygenase activity"/>
    <property type="evidence" value="ECO:0007669"/>
    <property type="project" value="UniProtKB-KW"/>
</dbReference>
<sequence>MRIHATCLDHVVLNVSDLDASRRWWSTLTGARATRDHEGEVSFVVGGQAIRLREGVPAPRGSISVCLLADASIHDLYERAEELHAVQGEIHPRTAATAPVQALTLEDPDGYQVELATYTPEGAPVP</sequence>
<dbReference type="GO" id="GO:0016829">
    <property type="term" value="F:lyase activity"/>
    <property type="evidence" value="ECO:0007669"/>
    <property type="project" value="UniProtKB-KW"/>
</dbReference>
<dbReference type="RefSeq" id="WP_167210327.1">
    <property type="nucleotide sequence ID" value="NZ_JAASRO010000001.1"/>
</dbReference>
<evidence type="ECO:0000313" key="2">
    <source>
        <dbReference type="EMBL" id="NIK59078.1"/>
    </source>
</evidence>
<evidence type="ECO:0000313" key="3">
    <source>
        <dbReference type="Proteomes" id="UP000555407"/>
    </source>
</evidence>
<dbReference type="InterPro" id="IPR037523">
    <property type="entry name" value="VOC_core"/>
</dbReference>
<dbReference type="AlphaFoldDB" id="A0A7X5VEY2"/>
<comment type="caution">
    <text evidence="2">The sequence shown here is derived from an EMBL/GenBank/DDBJ whole genome shotgun (WGS) entry which is preliminary data.</text>
</comment>
<keyword evidence="3" id="KW-1185">Reference proteome</keyword>
<keyword evidence="2" id="KW-0223">Dioxygenase</keyword>
<accession>A0A7X5VEY2</accession>
<dbReference type="Pfam" id="PF00903">
    <property type="entry name" value="Glyoxalase"/>
    <property type="match status" value="1"/>
</dbReference>
<reference evidence="2 3" key="1">
    <citation type="submission" date="2020-03" db="EMBL/GenBank/DDBJ databases">
        <title>Sequencing the genomes of 1000 actinobacteria strains.</title>
        <authorList>
            <person name="Klenk H.-P."/>
        </authorList>
    </citation>
    <scope>NUCLEOTIDE SEQUENCE [LARGE SCALE GENOMIC DNA]</scope>
    <source>
        <strain evidence="2 3">DSM 45490</strain>
    </source>
</reference>